<dbReference type="KEGG" id="tbw:NCTC13354_01525"/>
<gene>
    <name evidence="1" type="ORF">NCTC13354_01525</name>
</gene>
<dbReference type="EMBL" id="LR134476">
    <property type="protein sequence ID" value="VEI13803.1"/>
    <property type="molecule type" value="Genomic_DNA"/>
</dbReference>
<keyword evidence="2" id="KW-1185">Reference proteome</keyword>
<accession>A0A448PFX3</accession>
<evidence type="ECO:0000313" key="2">
    <source>
        <dbReference type="Proteomes" id="UP000269542"/>
    </source>
</evidence>
<organism evidence="1 2">
    <name type="scientific">Trueperella bialowiezensis</name>
    <dbReference type="NCBI Taxonomy" id="312285"/>
    <lineage>
        <taxon>Bacteria</taxon>
        <taxon>Bacillati</taxon>
        <taxon>Actinomycetota</taxon>
        <taxon>Actinomycetes</taxon>
        <taxon>Actinomycetales</taxon>
        <taxon>Actinomycetaceae</taxon>
        <taxon>Trueperella</taxon>
    </lineage>
</organism>
<sequence length="104" mass="12221">MLPRRFRPVVRWKPSIDGVFSLLERFFYEVYSVLVGKAVEHACAILARGYHPCHAKPRQVFGNPRRFLTYYLRQPVDGQLDVLAKSKNNTYPSWIRQNGEHFGR</sequence>
<reference evidence="1 2" key="1">
    <citation type="submission" date="2018-12" db="EMBL/GenBank/DDBJ databases">
        <authorList>
            <consortium name="Pathogen Informatics"/>
        </authorList>
    </citation>
    <scope>NUCLEOTIDE SEQUENCE [LARGE SCALE GENOMIC DNA]</scope>
    <source>
        <strain evidence="1 2">NCTC13354</strain>
    </source>
</reference>
<dbReference type="AlphaFoldDB" id="A0A448PFX3"/>
<proteinExistence type="predicted"/>
<evidence type="ECO:0000313" key="1">
    <source>
        <dbReference type="EMBL" id="VEI13803.1"/>
    </source>
</evidence>
<name>A0A448PFX3_9ACTO</name>
<protein>
    <submittedName>
        <fullName evidence="1">Uncharacterized protein</fullName>
    </submittedName>
</protein>
<dbReference type="Proteomes" id="UP000269542">
    <property type="component" value="Chromosome"/>
</dbReference>